<protein>
    <submittedName>
        <fullName evidence="2">LPS export ABC transporter periplasmic protein LptC</fullName>
    </submittedName>
</protein>
<dbReference type="InterPro" id="IPR010664">
    <property type="entry name" value="LipoPS_assembly_LptC-rel"/>
</dbReference>
<keyword evidence="1" id="KW-0472">Membrane</keyword>
<evidence type="ECO:0000313" key="2">
    <source>
        <dbReference type="EMBL" id="MVA96891.1"/>
    </source>
</evidence>
<organism evidence="2 3">
    <name type="scientific">Nitratireductor arenosus</name>
    <dbReference type="NCBI Taxonomy" id="2682096"/>
    <lineage>
        <taxon>Bacteria</taxon>
        <taxon>Pseudomonadati</taxon>
        <taxon>Pseudomonadota</taxon>
        <taxon>Alphaproteobacteria</taxon>
        <taxon>Hyphomicrobiales</taxon>
        <taxon>Phyllobacteriaceae</taxon>
        <taxon>Nitratireductor</taxon>
    </lineage>
</organism>
<name>A0A844QFY1_9HYPH</name>
<dbReference type="AlphaFoldDB" id="A0A844QFY1"/>
<evidence type="ECO:0000313" key="3">
    <source>
        <dbReference type="Proteomes" id="UP000463224"/>
    </source>
</evidence>
<sequence length="227" mass="24714">MHSAHGLEPGAIGREEAAFLKARRYSRKVRVVKLALPLVGAALAIGFFGYSYLLSPSSVSIGVEGTAVRDGKLVMANPKVTGYTKENLPYTLTAMRAIQDLSQTGMIQLEEIDAKFPVDDNNWARVLARTGTYDDTGNTLDITSPVTFKTTDGMTANLKSAFINIEAGEMSTAEPVDILQDGSRVTADTFKVLDKGKVFVFEKRVRVMIEPRKRPDGTPRDEAKAGN</sequence>
<gene>
    <name evidence="2" type="ORF">GN330_06460</name>
</gene>
<accession>A0A844QFY1</accession>
<dbReference type="EMBL" id="WPHG01000001">
    <property type="protein sequence ID" value="MVA96891.1"/>
    <property type="molecule type" value="Genomic_DNA"/>
</dbReference>
<keyword evidence="1" id="KW-0812">Transmembrane</keyword>
<keyword evidence="3" id="KW-1185">Reference proteome</keyword>
<keyword evidence="1" id="KW-1133">Transmembrane helix</keyword>
<dbReference type="RefSeq" id="WP_156711784.1">
    <property type="nucleotide sequence ID" value="NZ_WPHG01000001.1"/>
</dbReference>
<proteinExistence type="predicted"/>
<feature type="transmembrane region" description="Helical" evidence="1">
    <location>
        <begin position="31"/>
        <end position="53"/>
    </location>
</feature>
<dbReference type="Proteomes" id="UP000463224">
    <property type="component" value="Unassembled WGS sequence"/>
</dbReference>
<dbReference type="Pfam" id="PF06835">
    <property type="entry name" value="LptC"/>
    <property type="match status" value="1"/>
</dbReference>
<reference evidence="2 3" key="1">
    <citation type="submission" date="2019-12" db="EMBL/GenBank/DDBJ databases">
        <title>Nitratireductor arenosus sp. nov., Isolated from sea sand, Jeju island, South Korea.</title>
        <authorList>
            <person name="Kim W."/>
        </authorList>
    </citation>
    <scope>NUCLEOTIDE SEQUENCE [LARGE SCALE GENOMIC DNA]</scope>
    <source>
        <strain evidence="2 3">CAU 1489</strain>
    </source>
</reference>
<dbReference type="Gene3D" id="2.60.450.10">
    <property type="entry name" value="Lipopolysaccharide (LPS) transport protein A like domain"/>
    <property type="match status" value="1"/>
</dbReference>
<evidence type="ECO:0000256" key="1">
    <source>
        <dbReference type="SAM" id="Phobius"/>
    </source>
</evidence>
<comment type="caution">
    <text evidence="2">The sequence shown here is derived from an EMBL/GenBank/DDBJ whole genome shotgun (WGS) entry which is preliminary data.</text>
</comment>